<name>A0A9Q3V4H9_9FLAO</name>
<dbReference type="Proteomes" id="UP001108025">
    <property type="component" value="Unassembled WGS sequence"/>
</dbReference>
<gene>
    <name evidence="1" type="ORF">LO744_11910</name>
</gene>
<accession>A0A9Q3V4H9</accession>
<reference evidence="1" key="1">
    <citation type="submission" date="2021-11" db="EMBL/GenBank/DDBJ databases">
        <title>Description of novel Chryseobacterium species.</title>
        <authorList>
            <person name="Saticioglu I.B."/>
            <person name="Ay H."/>
            <person name="Altun S."/>
            <person name="Duman M."/>
        </authorList>
    </citation>
    <scope>NUCLEOTIDE SEQUENCE</scope>
    <source>
        <strain evidence="1">C-17</strain>
    </source>
</reference>
<protein>
    <recommendedName>
        <fullName evidence="3">Aspartate ammonia-lyase</fullName>
    </recommendedName>
</protein>
<evidence type="ECO:0000313" key="2">
    <source>
        <dbReference type="Proteomes" id="UP001108025"/>
    </source>
</evidence>
<evidence type="ECO:0000313" key="1">
    <source>
        <dbReference type="EMBL" id="MCD1117563.1"/>
    </source>
</evidence>
<organism evidence="1 2">
    <name type="scientific">Chryseobacterium turcicum</name>
    <dbReference type="NCBI Taxonomy" id="2898076"/>
    <lineage>
        <taxon>Bacteria</taxon>
        <taxon>Pseudomonadati</taxon>
        <taxon>Bacteroidota</taxon>
        <taxon>Flavobacteriia</taxon>
        <taxon>Flavobacteriales</taxon>
        <taxon>Weeksellaceae</taxon>
        <taxon>Chryseobacterium group</taxon>
        <taxon>Chryseobacterium</taxon>
    </lineage>
</organism>
<comment type="caution">
    <text evidence="1">The sequence shown here is derived from an EMBL/GenBank/DDBJ whole genome shotgun (WGS) entry which is preliminary data.</text>
</comment>
<evidence type="ECO:0008006" key="3">
    <source>
        <dbReference type="Google" id="ProtNLM"/>
    </source>
</evidence>
<proteinExistence type="predicted"/>
<dbReference type="RefSeq" id="WP_230669538.1">
    <property type="nucleotide sequence ID" value="NZ_JAJNAY010000001.1"/>
</dbReference>
<dbReference type="EMBL" id="JAJNAY010000001">
    <property type="protein sequence ID" value="MCD1117563.1"/>
    <property type="molecule type" value="Genomic_DNA"/>
</dbReference>
<dbReference type="AlphaFoldDB" id="A0A9Q3V4H9"/>
<keyword evidence="2" id="KW-1185">Reference proteome</keyword>
<sequence length="154" mass="17563">MMEIKTSTGETNYNTNLASEYFIMSILCRTAKDAYLSLGNKKGVDIIVKTKLGAMCIVEVKGVNKRNDWLISNSGKFETAPNLIYALVCYHGKIDDLNTVPDFWFVPSLKLSGNTEHKISKNGKTVYISNKFIRENYDEYKNSTKYLEEYLNAF</sequence>